<accession>A0ABS9MKL5</accession>
<evidence type="ECO:0000313" key="3">
    <source>
        <dbReference type="Proteomes" id="UP001298681"/>
    </source>
</evidence>
<gene>
    <name evidence="2" type="ORF">L0P57_09285</name>
</gene>
<protein>
    <recommendedName>
        <fullName evidence="4">RNA polymerase sigma-70 region 4 domain-containing protein</fullName>
    </recommendedName>
</protein>
<sequence>MKTDEKQAFLERYLYLDQKIDRLCDIQTTWRACAVRIPGMAVQALRHYRATEMEINRKIDELLTIKQELLDVIRTRPGQQSQELLKRRYLCRETWEEIAEHLHLSLQETVRLHKKVLDGIRVPEKQEQARMRQSKEQKFASGGEEDIRREHRTVSSGDCRSECPSRGVQRGRRIHYAAAPNTQ</sequence>
<evidence type="ECO:0008006" key="4">
    <source>
        <dbReference type="Google" id="ProtNLM"/>
    </source>
</evidence>
<name>A0ABS9MKL5_9FIRM</name>
<feature type="region of interest" description="Disordered" evidence="1">
    <location>
        <begin position="126"/>
        <end position="183"/>
    </location>
</feature>
<organism evidence="2 3">
    <name type="scientific">Anaeromassilibacillus senegalensis</name>
    <dbReference type="NCBI Taxonomy" id="1673717"/>
    <lineage>
        <taxon>Bacteria</taxon>
        <taxon>Bacillati</taxon>
        <taxon>Bacillota</taxon>
        <taxon>Clostridia</taxon>
        <taxon>Eubacteriales</taxon>
        <taxon>Acutalibacteraceae</taxon>
        <taxon>Anaeromassilibacillus</taxon>
    </lineage>
</organism>
<reference evidence="2 3" key="1">
    <citation type="submission" date="2022-01" db="EMBL/GenBank/DDBJ databases">
        <title>Collection of gut derived symbiotic bacterial strains cultured from healthy donors.</title>
        <authorList>
            <person name="Lin H."/>
            <person name="Kohout C."/>
            <person name="Waligurski E."/>
            <person name="Pamer E.G."/>
        </authorList>
    </citation>
    <scope>NUCLEOTIDE SEQUENCE [LARGE SCALE GENOMIC DNA]</scope>
    <source>
        <strain evidence="2 3">DFI.7.58</strain>
    </source>
</reference>
<feature type="compositionally biased region" description="Basic and acidic residues" evidence="1">
    <location>
        <begin position="126"/>
        <end position="138"/>
    </location>
</feature>
<comment type="caution">
    <text evidence="2">The sequence shown here is derived from an EMBL/GenBank/DDBJ whole genome shotgun (WGS) entry which is preliminary data.</text>
</comment>
<proteinExistence type="predicted"/>
<feature type="compositionally biased region" description="Basic and acidic residues" evidence="1">
    <location>
        <begin position="145"/>
        <end position="163"/>
    </location>
</feature>
<dbReference type="EMBL" id="JAKNHQ010000011">
    <property type="protein sequence ID" value="MCG4611121.1"/>
    <property type="molecule type" value="Genomic_DNA"/>
</dbReference>
<evidence type="ECO:0000313" key="2">
    <source>
        <dbReference type="EMBL" id="MCG4611121.1"/>
    </source>
</evidence>
<dbReference type="RefSeq" id="WP_191449004.1">
    <property type="nucleotide sequence ID" value="NZ_JAKNHQ010000011.1"/>
</dbReference>
<dbReference type="Proteomes" id="UP001298681">
    <property type="component" value="Unassembled WGS sequence"/>
</dbReference>
<keyword evidence="3" id="KW-1185">Reference proteome</keyword>
<evidence type="ECO:0000256" key="1">
    <source>
        <dbReference type="SAM" id="MobiDB-lite"/>
    </source>
</evidence>